<dbReference type="SFLD" id="SFLDS00029">
    <property type="entry name" value="Radical_SAM"/>
    <property type="match status" value="1"/>
</dbReference>
<dbReference type="CDD" id="cd01335">
    <property type="entry name" value="Radical_SAM"/>
    <property type="match status" value="1"/>
</dbReference>
<sequence>MAQQTILQKLEILADAAKYDASCASSGTAKKNSLGSSKGIGSTEGMGICHAYAPDGRCISLLKLLLTNHCIFDCHYCVNRKSSNTPRARFTPQEVVDLTLNFYRRNYIEGLFLSSGIIKTSNHTMEQMVEVARILREEHDFRGYIHLKTIPEADPQLVHQAGLYADRVSINVELPTDSGLTRLAPDKDARQIEGAMKGVKSSIVEATDARKRFKHAPRFAPAGQSTQMIVGADAATDADIVGKASRLYDGYSLRRVYYSAFSPIPDASAVLPLKRPPLIREHRLYQSDWLMRFYGYKAGEVMQATGADGNLPLDIDPKLAWALKFRGEFPLDVNRAPKDRLLRVPGLGVKAVNQILVARRYKTLRLEDVGKLTVSIAKVRPFICTPDWRPTQLTDRADLRALLAPKEEQLELFAA</sequence>
<keyword evidence="3" id="KW-0479">Metal-binding</keyword>
<organism evidence="7 8">
    <name type="scientific">Alteripontixanthobacter maritimus</name>
    <dbReference type="NCBI Taxonomy" id="2161824"/>
    <lineage>
        <taxon>Bacteria</taxon>
        <taxon>Pseudomonadati</taxon>
        <taxon>Pseudomonadota</taxon>
        <taxon>Alphaproteobacteria</taxon>
        <taxon>Sphingomonadales</taxon>
        <taxon>Erythrobacteraceae</taxon>
        <taxon>Alteripontixanthobacter</taxon>
    </lineage>
</organism>
<dbReference type="InterPro" id="IPR051675">
    <property type="entry name" value="Endo/Exo/Phosphatase_dom_1"/>
</dbReference>
<dbReference type="SUPFAM" id="SSF102114">
    <property type="entry name" value="Radical SAM enzymes"/>
    <property type="match status" value="1"/>
</dbReference>
<dbReference type="OrthoDB" id="9801154at2"/>
<evidence type="ECO:0000313" key="7">
    <source>
        <dbReference type="EMBL" id="RDC59821.1"/>
    </source>
</evidence>
<dbReference type="SUPFAM" id="SSF47781">
    <property type="entry name" value="RuvA domain 2-like"/>
    <property type="match status" value="1"/>
</dbReference>
<dbReference type="NCBIfam" id="TIGR03916">
    <property type="entry name" value="rSAM_link_UDG"/>
    <property type="match status" value="1"/>
</dbReference>
<dbReference type="InterPro" id="IPR058240">
    <property type="entry name" value="rSAM_sf"/>
</dbReference>
<dbReference type="SMART" id="SM00729">
    <property type="entry name" value="Elp3"/>
    <property type="match status" value="1"/>
</dbReference>
<dbReference type="GO" id="GO:0051536">
    <property type="term" value="F:iron-sulfur cluster binding"/>
    <property type="evidence" value="ECO:0007669"/>
    <property type="project" value="UniProtKB-KW"/>
</dbReference>
<reference evidence="7 8" key="1">
    <citation type="submission" date="2018-04" db="EMBL/GenBank/DDBJ databases">
        <title>Altererythrobacter sp. HME9302 genome sequencing and assembly.</title>
        <authorList>
            <person name="Kang H."/>
            <person name="Kim H."/>
            <person name="Joh K."/>
        </authorList>
    </citation>
    <scope>NUCLEOTIDE SEQUENCE [LARGE SCALE GENOMIC DNA]</scope>
    <source>
        <strain evidence="7 8">HME9302</strain>
    </source>
</reference>
<dbReference type="InterPro" id="IPR013785">
    <property type="entry name" value="Aldolase_TIM"/>
</dbReference>
<dbReference type="GO" id="GO:0003824">
    <property type="term" value="F:catalytic activity"/>
    <property type="evidence" value="ECO:0007669"/>
    <property type="project" value="InterPro"/>
</dbReference>
<keyword evidence="8" id="KW-1185">Reference proteome</keyword>
<feature type="domain" description="Elp3/MiaA/NifB-like radical SAM core" evidence="6">
    <location>
        <begin position="60"/>
        <end position="287"/>
    </location>
</feature>
<comment type="caution">
    <text evidence="7">The sequence shown here is derived from an EMBL/GenBank/DDBJ whole genome shotgun (WGS) entry which is preliminary data.</text>
</comment>
<evidence type="ECO:0000259" key="6">
    <source>
        <dbReference type="SMART" id="SM00729"/>
    </source>
</evidence>
<keyword evidence="4" id="KW-0408">Iron</keyword>
<evidence type="ECO:0000256" key="4">
    <source>
        <dbReference type="ARBA" id="ARBA00023004"/>
    </source>
</evidence>
<gene>
    <name evidence="7" type="ORF">HME9302_01016</name>
</gene>
<evidence type="ECO:0000256" key="5">
    <source>
        <dbReference type="ARBA" id="ARBA00023014"/>
    </source>
</evidence>
<proteinExistence type="predicted"/>
<keyword evidence="2" id="KW-0949">S-adenosyl-L-methionine</keyword>
<dbReference type="Proteomes" id="UP000253727">
    <property type="component" value="Unassembled WGS sequence"/>
</dbReference>
<evidence type="ECO:0000256" key="3">
    <source>
        <dbReference type="ARBA" id="ARBA00022723"/>
    </source>
</evidence>
<dbReference type="RefSeq" id="WP_115366101.1">
    <property type="nucleotide sequence ID" value="NZ_QBKA01000002.1"/>
</dbReference>
<dbReference type="InterPro" id="IPR023874">
    <property type="entry name" value="DNA_rSAM_put"/>
</dbReference>
<dbReference type="Gene3D" id="3.20.20.70">
    <property type="entry name" value="Aldolase class I"/>
    <property type="match status" value="1"/>
</dbReference>
<name>A0A369Q4J8_9SPHN</name>
<dbReference type="EMBL" id="QBKA01000002">
    <property type="protein sequence ID" value="RDC59821.1"/>
    <property type="molecule type" value="Genomic_DNA"/>
</dbReference>
<dbReference type="PANTHER" id="PTHR21180:SF9">
    <property type="entry name" value="TYPE II SECRETION SYSTEM PROTEIN K"/>
    <property type="match status" value="1"/>
</dbReference>
<dbReference type="InterPro" id="IPR010994">
    <property type="entry name" value="RuvA_2-like"/>
</dbReference>
<comment type="cofactor">
    <cofactor evidence="1">
        <name>[4Fe-4S] cluster</name>
        <dbReference type="ChEBI" id="CHEBI:49883"/>
    </cofactor>
</comment>
<dbReference type="GO" id="GO:0046872">
    <property type="term" value="F:metal ion binding"/>
    <property type="evidence" value="ECO:0007669"/>
    <property type="project" value="UniProtKB-KW"/>
</dbReference>
<dbReference type="SFLD" id="SFLDG01102">
    <property type="entry name" value="Uncharacterised_Radical_SAM_Su"/>
    <property type="match status" value="1"/>
</dbReference>
<accession>A0A369Q4J8</accession>
<evidence type="ECO:0000256" key="2">
    <source>
        <dbReference type="ARBA" id="ARBA00022691"/>
    </source>
</evidence>
<evidence type="ECO:0000313" key="8">
    <source>
        <dbReference type="Proteomes" id="UP000253727"/>
    </source>
</evidence>
<evidence type="ECO:0000256" key="1">
    <source>
        <dbReference type="ARBA" id="ARBA00001966"/>
    </source>
</evidence>
<dbReference type="InterPro" id="IPR006638">
    <property type="entry name" value="Elp3/MiaA/NifB-like_rSAM"/>
</dbReference>
<keyword evidence="5" id="KW-0411">Iron-sulfur</keyword>
<dbReference type="AlphaFoldDB" id="A0A369Q4J8"/>
<protein>
    <recommendedName>
        <fullName evidence="6">Elp3/MiaA/NifB-like radical SAM core domain-containing protein</fullName>
    </recommendedName>
</protein>
<dbReference type="InterPro" id="IPR007197">
    <property type="entry name" value="rSAM"/>
</dbReference>
<dbReference type="PANTHER" id="PTHR21180">
    <property type="entry name" value="ENDONUCLEASE/EXONUCLEASE/PHOSPHATASE FAMILY DOMAIN-CONTAINING PROTEIN 1"/>
    <property type="match status" value="1"/>
</dbReference>